<protein>
    <submittedName>
        <fullName evidence="3">Uncharacterized protein LOC106475419</fullName>
    </submittedName>
</protein>
<dbReference type="InterPro" id="IPR000647">
    <property type="entry name" value="CTF/NFI"/>
</dbReference>
<dbReference type="Pfam" id="PF00859">
    <property type="entry name" value="CTF_NFI"/>
    <property type="match status" value="1"/>
</dbReference>
<reference evidence="3" key="1">
    <citation type="submission" date="2025-08" db="UniProtKB">
        <authorList>
            <consortium name="RefSeq"/>
        </authorList>
    </citation>
    <scope>IDENTIFICATION</scope>
    <source>
        <tissue evidence="3">Muscle</tissue>
    </source>
</reference>
<keyword evidence="2" id="KW-1185">Reference proteome</keyword>
<dbReference type="RefSeq" id="XP_013791557.2">
    <property type="nucleotide sequence ID" value="XM_013936103.2"/>
</dbReference>
<gene>
    <name evidence="3" type="primary">LOC106475419</name>
</gene>
<dbReference type="PANTHER" id="PTHR11492:SF8">
    <property type="entry name" value="NUCLEAR FACTOR I, ISOFORM B"/>
    <property type="match status" value="1"/>
</dbReference>
<dbReference type="GeneID" id="106475419"/>
<dbReference type="PANTHER" id="PTHR11492">
    <property type="entry name" value="NUCLEAR FACTOR I"/>
    <property type="match status" value="1"/>
</dbReference>
<evidence type="ECO:0000313" key="2">
    <source>
        <dbReference type="Proteomes" id="UP000694941"/>
    </source>
</evidence>
<feature type="compositionally biased region" description="Polar residues" evidence="1">
    <location>
        <begin position="1"/>
        <end position="15"/>
    </location>
</feature>
<evidence type="ECO:0000313" key="3">
    <source>
        <dbReference type="RefSeq" id="XP_013791557.2"/>
    </source>
</evidence>
<feature type="region of interest" description="Disordered" evidence="1">
    <location>
        <begin position="1"/>
        <end position="58"/>
    </location>
</feature>
<proteinExistence type="predicted"/>
<accession>A0ABM1BZE5</accession>
<dbReference type="Proteomes" id="UP000694941">
    <property type="component" value="Unplaced"/>
</dbReference>
<feature type="region of interest" description="Disordered" evidence="1">
    <location>
        <begin position="257"/>
        <end position="281"/>
    </location>
</feature>
<name>A0ABM1BZE5_LIMPO</name>
<evidence type="ECO:0000256" key="1">
    <source>
        <dbReference type="SAM" id="MobiDB-lite"/>
    </source>
</evidence>
<organism evidence="2 3">
    <name type="scientific">Limulus polyphemus</name>
    <name type="common">Atlantic horseshoe crab</name>
    <dbReference type="NCBI Taxonomy" id="6850"/>
    <lineage>
        <taxon>Eukaryota</taxon>
        <taxon>Metazoa</taxon>
        <taxon>Ecdysozoa</taxon>
        <taxon>Arthropoda</taxon>
        <taxon>Chelicerata</taxon>
        <taxon>Merostomata</taxon>
        <taxon>Xiphosura</taxon>
        <taxon>Limulidae</taxon>
        <taxon>Limulus</taxon>
    </lineage>
</organism>
<feature type="compositionally biased region" description="Low complexity" evidence="1">
    <location>
        <begin position="259"/>
        <end position="270"/>
    </location>
</feature>
<sequence length="415" mass="44932">MESPSDYYNSYSTPSDCRGLGPLSADHLHEEGIPLPLHTPSPSIEYRSKRPRRGSINDDDMAKTAEISEYYCHVAADLTNHSAWGNDVEHNRIHIVRPGEPPAFSSQQSKLKHGVSSSFVPVADGAFSPHTPRREAALPLHDPTRVLKGPLSPHPREHLLHPHKIVNSPSSSLGAPLTTSGPHYLGQNVGKYHENGDTLSDFVSLVCEEAQSSGPQQKPNSGPRSPTKLLHFYNASILPPPPTGPNARPVAIVKLTDLNSSTPSPPTNTSGAMGNKTTPLPDALAVNMSGRETREQVLASPGDAESSEPDIRLVNRPVMSSSITTLGRTDQSFSHFHPQTQIYSYPNMHPSNGMSSSVVGTFTPPVGTTRYYPRTMPVSRWNHPYITLDEDVDYNIMAGLASSEGEPSQVLGTEG</sequence>